<gene>
    <name evidence="1" type="ORF">JK636_14705</name>
</gene>
<proteinExistence type="predicted"/>
<comment type="caution">
    <text evidence="1">The sequence shown here is derived from an EMBL/GenBank/DDBJ whole genome shotgun (WGS) entry which is preliminary data.</text>
</comment>
<dbReference type="Proteomes" id="UP000632377">
    <property type="component" value="Unassembled WGS sequence"/>
</dbReference>
<organism evidence="1 2">
    <name type="scientific">Clostridium rhizosphaerae</name>
    <dbReference type="NCBI Taxonomy" id="2803861"/>
    <lineage>
        <taxon>Bacteria</taxon>
        <taxon>Bacillati</taxon>
        <taxon>Bacillota</taxon>
        <taxon>Clostridia</taxon>
        <taxon>Eubacteriales</taxon>
        <taxon>Clostridiaceae</taxon>
        <taxon>Clostridium</taxon>
    </lineage>
</organism>
<keyword evidence="2" id="KW-1185">Reference proteome</keyword>
<accession>A0ABS1TD14</accession>
<protein>
    <submittedName>
        <fullName evidence="1">Uncharacterized protein</fullName>
    </submittedName>
</protein>
<evidence type="ECO:0000313" key="2">
    <source>
        <dbReference type="Proteomes" id="UP000632377"/>
    </source>
</evidence>
<dbReference type="EMBL" id="JAESWC010000009">
    <property type="protein sequence ID" value="MBL4937002.1"/>
    <property type="molecule type" value="Genomic_DNA"/>
</dbReference>
<evidence type="ECO:0000313" key="1">
    <source>
        <dbReference type="EMBL" id="MBL4937002.1"/>
    </source>
</evidence>
<name>A0ABS1TD14_9CLOT</name>
<sequence length="63" mass="7293">MQFGKYCCLVEAYIKGFFNNIDHGWLTRMLKLRIDDKSLLVLINKWLKAGVLDTDGQIIYPAT</sequence>
<reference evidence="1 2" key="1">
    <citation type="submission" date="2021-01" db="EMBL/GenBank/DDBJ databases">
        <title>Genome public.</title>
        <authorList>
            <person name="Liu C."/>
            <person name="Sun Q."/>
        </authorList>
    </citation>
    <scope>NUCLEOTIDE SEQUENCE [LARGE SCALE GENOMIC DNA]</scope>
    <source>
        <strain evidence="1 2">YIM B02515</strain>
    </source>
</reference>